<accession>B5HLS7</accession>
<dbReference type="Proteomes" id="UP000002785">
    <property type="component" value="Chromosome"/>
</dbReference>
<gene>
    <name evidence="1" type="ORF">SSEG_08361</name>
</gene>
<name>B5HLS7_STRX2</name>
<dbReference type="AlphaFoldDB" id="B5HLS7"/>
<organism evidence="1 2">
    <name type="scientific">Streptomyces sviceus (strain ATCC 29083 / DSM 924 / JCM 4929 / NBRC 13980 / NCIMB 11184 / NRRL 5439 / UC 5370)</name>
    <dbReference type="NCBI Taxonomy" id="463191"/>
    <lineage>
        <taxon>Bacteria</taxon>
        <taxon>Bacillati</taxon>
        <taxon>Actinomycetota</taxon>
        <taxon>Actinomycetes</taxon>
        <taxon>Kitasatosporales</taxon>
        <taxon>Streptomycetaceae</taxon>
        <taxon>Streptomyces</taxon>
    </lineage>
</organism>
<proteinExistence type="predicted"/>
<sequence length="72" mass="7494">MLGVIGVDRAPVLFGDADALNSWQHEEPVDGLADVSASAAEAGTVDIGDARLLCAMTSWGDGYFPVFADLPE</sequence>
<dbReference type="HOGENOM" id="CLU_2720742_0_0_11"/>
<evidence type="ECO:0000313" key="2">
    <source>
        <dbReference type="Proteomes" id="UP000002785"/>
    </source>
</evidence>
<evidence type="ECO:0000313" key="1">
    <source>
        <dbReference type="EMBL" id="EDY53782.1"/>
    </source>
</evidence>
<protein>
    <submittedName>
        <fullName evidence="1">Uncharacterized protein</fullName>
    </submittedName>
</protein>
<dbReference type="RefSeq" id="WP_007382967.1">
    <property type="nucleotide sequence ID" value="NZ_CM000951.1"/>
</dbReference>
<dbReference type="EMBL" id="CM000951">
    <property type="protein sequence ID" value="EDY53782.1"/>
    <property type="molecule type" value="Genomic_DNA"/>
</dbReference>
<keyword evidence="2" id="KW-1185">Reference proteome</keyword>
<reference evidence="1" key="1">
    <citation type="submission" date="2009-10" db="EMBL/GenBank/DDBJ databases">
        <title>The genome sequence of Streptomyces sviceus strain ATCC 29083.</title>
        <authorList>
            <consortium name="The Broad Institute Genome Sequencing Platform"/>
            <consortium name="Broad Institute Microbial Sequencing Center"/>
            <person name="Fischbach M."/>
            <person name="Godfrey P."/>
            <person name="Ward D."/>
            <person name="Young S."/>
            <person name="Zeng Q."/>
            <person name="Koehrsen M."/>
            <person name="Alvarado L."/>
            <person name="Berlin A.M."/>
            <person name="Bochicchio J."/>
            <person name="Borenstein D."/>
            <person name="Chapman S.B."/>
            <person name="Chen Z."/>
            <person name="Engels R."/>
            <person name="Freedman E."/>
            <person name="Gellesch M."/>
            <person name="Goldberg J."/>
            <person name="Griggs A."/>
            <person name="Gujja S."/>
            <person name="Heilman E.R."/>
            <person name="Heiman D.I."/>
            <person name="Hepburn T.A."/>
            <person name="Howarth C."/>
            <person name="Jen D."/>
            <person name="Larson L."/>
            <person name="Lewis B."/>
            <person name="Mehta T."/>
            <person name="Park D."/>
            <person name="Pearson M."/>
            <person name="Richards J."/>
            <person name="Roberts A."/>
            <person name="Saif S."/>
            <person name="Shea T.D."/>
            <person name="Shenoy N."/>
            <person name="Sisk P."/>
            <person name="Stolte C."/>
            <person name="Sykes S.N."/>
            <person name="Thomson T."/>
            <person name="Walk T."/>
            <person name="White J."/>
            <person name="Yandava C."/>
            <person name="Straight P."/>
            <person name="Clardy J."/>
            <person name="Hung D."/>
            <person name="Kolter R."/>
            <person name="Mekalanos J."/>
            <person name="Walker S."/>
            <person name="Walsh C.T."/>
            <person name="Wieland-Brown L.C."/>
            <person name="Haas B."/>
            <person name="Nusbaum C."/>
            <person name="Birren B."/>
        </authorList>
    </citation>
    <scope>NUCLEOTIDE SEQUENCE [LARGE SCALE GENOMIC DNA]</scope>
    <source>
        <strain evidence="1">ATCC 29083</strain>
    </source>
</reference>